<keyword evidence="7" id="KW-1185">Reference proteome</keyword>
<reference evidence="6" key="2">
    <citation type="submission" date="2021-02" db="EMBL/GenBank/DDBJ databases">
        <authorList>
            <person name="Kimball J.A."/>
            <person name="Haas M.W."/>
            <person name="Macchietto M."/>
            <person name="Kono T."/>
            <person name="Duquette J."/>
            <person name="Shao M."/>
        </authorList>
    </citation>
    <scope>NUCLEOTIDE SEQUENCE</scope>
    <source>
        <tissue evidence="6">Fresh leaf tissue</tissue>
    </source>
</reference>
<keyword evidence="3 5" id="KW-0732">Signal</keyword>
<evidence type="ECO:0000313" key="7">
    <source>
        <dbReference type="Proteomes" id="UP000729402"/>
    </source>
</evidence>
<dbReference type="Pfam" id="PF05498">
    <property type="entry name" value="RALF"/>
    <property type="match status" value="1"/>
</dbReference>
<dbReference type="GO" id="GO:0005179">
    <property type="term" value="F:hormone activity"/>
    <property type="evidence" value="ECO:0007669"/>
    <property type="project" value="UniProtKB-KW"/>
</dbReference>
<evidence type="ECO:0000256" key="4">
    <source>
        <dbReference type="ARBA" id="ARBA00023157"/>
    </source>
</evidence>
<proteinExistence type="inferred from homology"/>
<evidence type="ECO:0000313" key="6">
    <source>
        <dbReference type="EMBL" id="KAG8100234.1"/>
    </source>
</evidence>
<gene>
    <name evidence="6" type="ORF">GUJ93_ZPchr0013g35146</name>
</gene>
<comment type="similarity">
    <text evidence="1">Belongs to the plant rapid alkalinization factor (RALF) family.</text>
</comment>
<evidence type="ECO:0000256" key="1">
    <source>
        <dbReference type="ARBA" id="ARBA00009178"/>
    </source>
</evidence>
<keyword evidence="4" id="KW-1015">Disulfide bond</keyword>
<accession>A0A8J5X2N7</accession>
<keyword evidence="2" id="KW-0372">Hormone</keyword>
<feature type="chain" id="PRO_5035178790" evidence="5">
    <location>
        <begin position="32"/>
        <end position="72"/>
    </location>
</feature>
<reference evidence="6" key="1">
    <citation type="journal article" date="2021" name="bioRxiv">
        <title>Whole Genome Assembly and Annotation of Northern Wild Rice, Zizania palustris L., Supports a Whole Genome Duplication in the Zizania Genus.</title>
        <authorList>
            <person name="Haas M."/>
            <person name="Kono T."/>
            <person name="Macchietto M."/>
            <person name="Millas R."/>
            <person name="McGilp L."/>
            <person name="Shao M."/>
            <person name="Duquette J."/>
            <person name="Hirsch C.N."/>
            <person name="Kimball J."/>
        </authorList>
    </citation>
    <scope>NUCLEOTIDE SEQUENCE</scope>
    <source>
        <tissue evidence="6">Fresh leaf tissue</tissue>
    </source>
</reference>
<organism evidence="6 7">
    <name type="scientific">Zizania palustris</name>
    <name type="common">Northern wild rice</name>
    <dbReference type="NCBI Taxonomy" id="103762"/>
    <lineage>
        <taxon>Eukaryota</taxon>
        <taxon>Viridiplantae</taxon>
        <taxon>Streptophyta</taxon>
        <taxon>Embryophyta</taxon>
        <taxon>Tracheophyta</taxon>
        <taxon>Spermatophyta</taxon>
        <taxon>Magnoliopsida</taxon>
        <taxon>Liliopsida</taxon>
        <taxon>Poales</taxon>
        <taxon>Poaceae</taxon>
        <taxon>BOP clade</taxon>
        <taxon>Oryzoideae</taxon>
        <taxon>Oryzeae</taxon>
        <taxon>Zizaniinae</taxon>
        <taxon>Zizania</taxon>
    </lineage>
</organism>
<dbReference type="Proteomes" id="UP000729402">
    <property type="component" value="Unassembled WGS sequence"/>
</dbReference>
<dbReference type="AlphaFoldDB" id="A0A8J5X2N7"/>
<sequence length="72" mass="7509">MAKAGMNITILGLTLAALVLFSAVQECIVDASEITYNAVDADHIPGNPALNRPDAVANTYSRGCEASNECRG</sequence>
<dbReference type="OrthoDB" id="688709at2759"/>
<evidence type="ECO:0000256" key="5">
    <source>
        <dbReference type="SAM" id="SignalP"/>
    </source>
</evidence>
<dbReference type="EMBL" id="JAAALK010000079">
    <property type="protein sequence ID" value="KAG8100234.1"/>
    <property type="molecule type" value="Genomic_DNA"/>
</dbReference>
<protein>
    <submittedName>
        <fullName evidence="6">Uncharacterized protein</fullName>
    </submittedName>
</protein>
<evidence type="ECO:0000256" key="2">
    <source>
        <dbReference type="ARBA" id="ARBA00022702"/>
    </source>
</evidence>
<evidence type="ECO:0000256" key="3">
    <source>
        <dbReference type="ARBA" id="ARBA00022729"/>
    </source>
</evidence>
<name>A0A8J5X2N7_ZIZPA</name>
<feature type="signal peptide" evidence="5">
    <location>
        <begin position="1"/>
        <end position="31"/>
    </location>
</feature>
<dbReference type="InterPro" id="IPR008801">
    <property type="entry name" value="RALF"/>
</dbReference>
<comment type="caution">
    <text evidence="6">The sequence shown here is derived from an EMBL/GenBank/DDBJ whole genome shotgun (WGS) entry which is preliminary data.</text>
</comment>